<dbReference type="AlphaFoldDB" id="A0A8J6R350"/>
<dbReference type="InterPro" id="IPR011990">
    <property type="entry name" value="TPR-like_helical_dom_sf"/>
</dbReference>
<dbReference type="RefSeq" id="WP_191144999.1">
    <property type="nucleotide sequence ID" value="NZ_JACXAF010000013.1"/>
</dbReference>
<dbReference type="Pfam" id="PF08238">
    <property type="entry name" value="Sel1"/>
    <property type="match status" value="3"/>
</dbReference>
<dbReference type="EMBL" id="JACXAF010000013">
    <property type="protein sequence ID" value="MBD1389905.1"/>
    <property type="molecule type" value="Genomic_DNA"/>
</dbReference>
<sequence>MSAKGLVLLLALSCFSAFSSSFKTADQHYQDQEFDKAFQLYQNLATIGDAYSQYRLGVMYLYGEGVPTDYTRAIAWMQVADQNDPGLGVADSVTQIKAQLAQHNIDIEPSALAAETASLMSQYGKASVQEKFSPIPLLDRNCQFKPAGWVERAEPKFPVNAARAGLSGTVKLQYNVSAQGYIRDVEVLGATSKHFIAPSLKILPRWRQQPSQQTGLQLEGHQVKLEYQLKDTKVREAKLKALIDEVEQRANAGDIKAQHQLAETIIYWRTQLKSMGIELTNFKDANKWYHQAAAGGHPISRYELGRSMIQGKGCEVDVEGGLAWLRASAIAGYAPAQGELAKQLLKKPDADIKQAVQLLSDASAGGHYLSSVNLAWLLSTHPDAAIRNGQQALLSLEQNSENYFDEVRVLETQAASFAAIGDFEEAVDYQQEAIEQADDYGWSIPVMNQRLASYQAKKLWHGEYYQ</sequence>
<dbReference type="Gene3D" id="1.25.40.10">
    <property type="entry name" value="Tetratricopeptide repeat domain"/>
    <property type="match status" value="2"/>
</dbReference>
<dbReference type="InterPro" id="IPR050767">
    <property type="entry name" value="Sel1_AlgK"/>
</dbReference>
<keyword evidence="1" id="KW-0732">Signal</keyword>
<evidence type="ECO:0000256" key="1">
    <source>
        <dbReference type="SAM" id="SignalP"/>
    </source>
</evidence>
<keyword evidence="4" id="KW-1185">Reference proteome</keyword>
<comment type="caution">
    <text evidence="3">The sequence shown here is derived from an EMBL/GenBank/DDBJ whole genome shotgun (WGS) entry which is preliminary data.</text>
</comment>
<dbReference type="InterPro" id="IPR006597">
    <property type="entry name" value="Sel1-like"/>
</dbReference>
<reference evidence="3" key="1">
    <citation type="submission" date="2020-09" db="EMBL/GenBank/DDBJ databases">
        <title>A novel bacterium of genus Neiella, isolated from South China Sea.</title>
        <authorList>
            <person name="Huang H."/>
            <person name="Mo K."/>
            <person name="Hu Y."/>
        </authorList>
    </citation>
    <scope>NUCLEOTIDE SEQUENCE</scope>
    <source>
        <strain evidence="3">HB171785</strain>
    </source>
</reference>
<dbReference type="Gene3D" id="3.30.2420.10">
    <property type="entry name" value="TonB"/>
    <property type="match status" value="1"/>
</dbReference>
<dbReference type="PANTHER" id="PTHR11102:SF160">
    <property type="entry name" value="ERAD-ASSOCIATED E3 UBIQUITIN-PROTEIN LIGASE COMPONENT HRD3"/>
    <property type="match status" value="1"/>
</dbReference>
<feature type="domain" description="TonB C-terminal" evidence="2">
    <location>
        <begin position="142"/>
        <end position="236"/>
    </location>
</feature>
<feature type="chain" id="PRO_5035181732" evidence="1">
    <location>
        <begin position="20"/>
        <end position="466"/>
    </location>
</feature>
<accession>A0A8J6R350</accession>
<evidence type="ECO:0000313" key="3">
    <source>
        <dbReference type="EMBL" id="MBD1389905.1"/>
    </source>
</evidence>
<feature type="signal peptide" evidence="1">
    <location>
        <begin position="1"/>
        <end position="19"/>
    </location>
</feature>
<dbReference type="SUPFAM" id="SSF74653">
    <property type="entry name" value="TolA/TonB C-terminal domain"/>
    <property type="match status" value="1"/>
</dbReference>
<dbReference type="GO" id="GO:0055085">
    <property type="term" value="P:transmembrane transport"/>
    <property type="evidence" value="ECO:0007669"/>
    <property type="project" value="InterPro"/>
</dbReference>
<dbReference type="SMART" id="SM00671">
    <property type="entry name" value="SEL1"/>
    <property type="match status" value="3"/>
</dbReference>
<dbReference type="SUPFAM" id="SSF81901">
    <property type="entry name" value="HCP-like"/>
    <property type="match status" value="2"/>
</dbReference>
<protein>
    <submittedName>
        <fullName evidence="3">SEL1-like repeat protein</fullName>
    </submittedName>
</protein>
<gene>
    <name evidence="3" type="ORF">IC617_10740</name>
</gene>
<proteinExistence type="predicted"/>
<name>A0A8J6R350_9GAMM</name>
<evidence type="ECO:0000313" key="4">
    <source>
        <dbReference type="Proteomes" id="UP000638014"/>
    </source>
</evidence>
<organism evidence="3 4">
    <name type="scientific">Neiella litorisoli</name>
    <dbReference type="NCBI Taxonomy" id="2771431"/>
    <lineage>
        <taxon>Bacteria</taxon>
        <taxon>Pseudomonadati</taxon>
        <taxon>Pseudomonadota</taxon>
        <taxon>Gammaproteobacteria</taxon>
        <taxon>Alteromonadales</taxon>
        <taxon>Echinimonadaceae</taxon>
        <taxon>Neiella</taxon>
    </lineage>
</organism>
<evidence type="ECO:0000259" key="2">
    <source>
        <dbReference type="PROSITE" id="PS52015"/>
    </source>
</evidence>
<dbReference type="PANTHER" id="PTHR11102">
    <property type="entry name" value="SEL-1-LIKE PROTEIN"/>
    <property type="match status" value="1"/>
</dbReference>
<dbReference type="Pfam" id="PF03544">
    <property type="entry name" value="TonB_C"/>
    <property type="match status" value="1"/>
</dbReference>
<dbReference type="PROSITE" id="PS52015">
    <property type="entry name" value="TONB_CTD"/>
    <property type="match status" value="1"/>
</dbReference>
<dbReference type="Proteomes" id="UP000638014">
    <property type="component" value="Unassembled WGS sequence"/>
</dbReference>
<dbReference type="InterPro" id="IPR037682">
    <property type="entry name" value="TonB_C"/>
</dbReference>